<protein>
    <submittedName>
        <fullName evidence="6">Molecular chaperone Hsp33</fullName>
    </submittedName>
</protein>
<evidence type="ECO:0000313" key="6">
    <source>
        <dbReference type="EMBL" id="MET3574385.1"/>
    </source>
</evidence>
<evidence type="ECO:0000256" key="1">
    <source>
        <dbReference type="ARBA" id="ARBA00022490"/>
    </source>
</evidence>
<keyword evidence="2" id="KW-0862">Zinc</keyword>
<comment type="caution">
    <text evidence="6">The sequence shown here is derived from an EMBL/GenBank/DDBJ whole genome shotgun (WGS) entry which is preliminary data.</text>
</comment>
<name>A0ABV2G808_9BACL</name>
<evidence type="ECO:0000256" key="4">
    <source>
        <dbReference type="ARBA" id="ARBA00023186"/>
    </source>
</evidence>
<dbReference type="EMBL" id="JBEPLW010000001">
    <property type="protein sequence ID" value="MET3574385.1"/>
    <property type="molecule type" value="Genomic_DNA"/>
</dbReference>
<organism evidence="6 7">
    <name type="scientific">Bhargavaea ullalensis</name>
    <dbReference type="NCBI Taxonomy" id="1265685"/>
    <lineage>
        <taxon>Bacteria</taxon>
        <taxon>Bacillati</taxon>
        <taxon>Bacillota</taxon>
        <taxon>Bacilli</taxon>
        <taxon>Bacillales</taxon>
        <taxon>Caryophanaceae</taxon>
        <taxon>Bhargavaea</taxon>
    </lineage>
</organism>
<dbReference type="Proteomes" id="UP001549099">
    <property type="component" value="Unassembled WGS sequence"/>
</dbReference>
<dbReference type="SUPFAM" id="SSF118352">
    <property type="entry name" value="HSP33 redox switch-like"/>
    <property type="match status" value="1"/>
</dbReference>
<dbReference type="InterPro" id="IPR016153">
    <property type="entry name" value="Heat_shock_Hsp33_N"/>
</dbReference>
<keyword evidence="3" id="KW-1015">Disulfide bond</keyword>
<evidence type="ECO:0000256" key="3">
    <source>
        <dbReference type="ARBA" id="ARBA00023157"/>
    </source>
</evidence>
<keyword evidence="5" id="KW-0676">Redox-active center</keyword>
<accession>A0ABV2G808</accession>
<dbReference type="InterPro" id="IPR016154">
    <property type="entry name" value="Heat_shock_Hsp33_C"/>
</dbReference>
<proteinExistence type="predicted"/>
<sequence>MYVLDNTDLLKEVYEMNQSVAGLPKQLLGKMISVMSILTGTLKGTDRISLSVTLTNRSQKLFTEADAGGNVRGYMNGALAEFPCDGETGEEKMIGGNGTIRVIKGTDLHQFTSITDMPNREITKDLENYFMQSDQTATHLAALIRTGEDGMPLSSHASYAQLLPGAPSHLLEEVKEVLRSRPELPAGINAGNLDKSLHSLRMAFPGLQFLGTSECRFFCGCTKEMFLGMLQSLSAEEVEEMIAQSEPAKAVCHVCGREHLLETEDLRRLGSA</sequence>
<dbReference type="SUPFAM" id="SSF64397">
    <property type="entry name" value="Hsp33 domain"/>
    <property type="match status" value="1"/>
</dbReference>
<dbReference type="Pfam" id="PF01430">
    <property type="entry name" value="HSP33"/>
    <property type="match status" value="1"/>
</dbReference>
<dbReference type="InterPro" id="IPR000397">
    <property type="entry name" value="Heat_shock_Hsp33"/>
</dbReference>
<dbReference type="PANTHER" id="PTHR30111:SF1">
    <property type="entry name" value="33 KDA CHAPERONIN"/>
    <property type="match status" value="1"/>
</dbReference>
<dbReference type="Gene3D" id="3.55.30.10">
    <property type="entry name" value="Hsp33 domain"/>
    <property type="match status" value="1"/>
</dbReference>
<reference evidence="6 7" key="1">
    <citation type="submission" date="2024-06" db="EMBL/GenBank/DDBJ databases">
        <title>Genomic Encyclopedia of Type Strains, Phase IV (KMG-IV): sequencing the most valuable type-strain genomes for metagenomic binning, comparative biology and taxonomic classification.</title>
        <authorList>
            <person name="Goeker M."/>
        </authorList>
    </citation>
    <scope>NUCLEOTIDE SEQUENCE [LARGE SCALE GENOMIC DNA]</scope>
    <source>
        <strain evidence="6 7">DSM 26128</strain>
    </source>
</reference>
<keyword evidence="1" id="KW-0963">Cytoplasm</keyword>
<gene>
    <name evidence="6" type="ORF">ABID49_000261</name>
</gene>
<keyword evidence="4" id="KW-0143">Chaperone</keyword>
<evidence type="ECO:0000256" key="5">
    <source>
        <dbReference type="ARBA" id="ARBA00023284"/>
    </source>
</evidence>
<evidence type="ECO:0000313" key="7">
    <source>
        <dbReference type="Proteomes" id="UP001549099"/>
    </source>
</evidence>
<dbReference type="Gene3D" id="3.90.1280.10">
    <property type="entry name" value="HSP33 redox switch-like"/>
    <property type="match status" value="1"/>
</dbReference>
<keyword evidence="7" id="KW-1185">Reference proteome</keyword>
<dbReference type="PANTHER" id="PTHR30111">
    <property type="entry name" value="33 KDA CHAPERONIN"/>
    <property type="match status" value="1"/>
</dbReference>
<evidence type="ECO:0000256" key="2">
    <source>
        <dbReference type="ARBA" id="ARBA00022833"/>
    </source>
</evidence>